<name>A0A6J8CJ14_MYTCO</name>
<evidence type="ECO:0000256" key="2">
    <source>
        <dbReference type="ARBA" id="ARBA00007647"/>
    </source>
</evidence>
<evidence type="ECO:0000256" key="4">
    <source>
        <dbReference type="ARBA" id="ARBA00022679"/>
    </source>
</evidence>
<dbReference type="GO" id="GO:0016020">
    <property type="term" value="C:membrane"/>
    <property type="evidence" value="ECO:0007669"/>
    <property type="project" value="UniProtKB-SubCell"/>
</dbReference>
<accession>A0A6J8CJ14</accession>
<dbReference type="InterPro" id="IPR008166">
    <property type="entry name" value="Glyco_transf_92"/>
</dbReference>
<proteinExistence type="inferred from homology"/>
<protein>
    <recommendedName>
        <fullName evidence="8">Glycosyltransferase family 92 protein</fullName>
        <ecNumber evidence="8">2.4.1.-</ecNumber>
    </recommendedName>
</protein>
<sequence length="444" mass="52343">MIAFYLLHNLHTTQDSNFKIRPEQVIRHMKSHRRPEQLRIGHPLFDNCMQNQDYEELLLRPYHTLGNVYVYSAFFDNRTGIPHVRMISMINSRDFKQNLNLSCNFAYGANKDKYFSEPVIFYEMCENHHFTHGGWILSCKIPMNELKIIPCKIFIKYNDMSHGNHLSTMIPLLKTSSYRREKEKEDIGKFGVCIPPLYGDLKPSQFLKFISLTNALGIDHLIFYVYNISSNLNSILEYLEDRSTITIIPWVLPVESNHVWYYGQSVAINDCLYRGMFYFKYLAFTDLDEYIVSHNSEYSLRNLIEQKRSSDRRIAAFRFRSAIFIRNPEAKGNVTFDVLEHNYRTEGTSKIRSKLIVQPYKIFEVGIHHVSRAWPDSENYTSYEIDPDDAIVHHYRTCTSTLDLACTSYITDSTIRDWHSFNFITRYNSRMKELKSVFNITDDT</sequence>
<dbReference type="EMBL" id="CACVKT020005427">
    <property type="protein sequence ID" value="CAC5395004.1"/>
    <property type="molecule type" value="Genomic_DNA"/>
</dbReference>
<comment type="similarity">
    <text evidence="2 8">Belongs to the glycosyltransferase 92 family.</text>
</comment>
<evidence type="ECO:0000313" key="10">
    <source>
        <dbReference type="Proteomes" id="UP000507470"/>
    </source>
</evidence>
<evidence type="ECO:0000256" key="8">
    <source>
        <dbReference type="RuleBase" id="RU366017"/>
    </source>
</evidence>
<dbReference type="OrthoDB" id="2526284at2759"/>
<keyword evidence="5" id="KW-0812">Transmembrane</keyword>
<dbReference type="Proteomes" id="UP000507470">
    <property type="component" value="Unassembled WGS sequence"/>
</dbReference>
<keyword evidence="10" id="KW-1185">Reference proteome</keyword>
<evidence type="ECO:0000256" key="6">
    <source>
        <dbReference type="ARBA" id="ARBA00022989"/>
    </source>
</evidence>
<reference evidence="9 10" key="1">
    <citation type="submission" date="2020-06" db="EMBL/GenBank/DDBJ databases">
        <authorList>
            <person name="Li R."/>
            <person name="Bekaert M."/>
        </authorList>
    </citation>
    <scope>NUCLEOTIDE SEQUENCE [LARGE SCALE GENOMIC DNA]</scope>
    <source>
        <strain evidence="10">wild</strain>
    </source>
</reference>
<comment type="subcellular location">
    <subcellularLocation>
        <location evidence="1">Membrane</location>
        <topology evidence="1">Single-pass membrane protein</topology>
    </subcellularLocation>
</comment>
<evidence type="ECO:0000256" key="3">
    <source>
        <dbReference type="ARBA" id="ARBA00022676"/>
    </source>
</evidence>
<dbReference type="GO" id="GO:0016757">
    <property type="term" value="F:glycosyltransferase activity"/>
    <property type="evidence" value="ECO:0007669"/>
    <property type="project" value="UniProtKB-UniRule"/>
</dbReference>
<keyword evidence="3 8" id="KW-0328">Glycosyltransferase</keyword>
<keyword evidence="6" id="KW-1133">Transmembrane helix</keyword>
<organism evidence="9 10">
    <name type="scientific">Mytilus coruscus</name>
    <name type="common">Sea mussel</name>
    <dbReference type="NCBI Taxonomy" id="42192"/>
    <lineage>
        <taxon>Eukaryota</taxon>
        <taxon>Metazoa</taxon>
        <taxon>Spiralia</taxon>
        <taxon>Lophotrochozoa</taxon>
        <taxon>Mollusca</taxon>
        <taxon>Bivalvia</taxon>
        <taxon>Autobranchia</taxon>
        <taxon>Pteriomorphia</taxon>
        <taxon>Mytilida</taxon>
        <taxon>Mytiloidea</taxon>
        <taxon>Mytilidae</taxon>
        <taxon>Mytilinae</taxon>
        <taxon>Mytilus</taxon>
    </lineage>
</organism>
<evidence type="ECO:0000256" key="1">
    <source>
        <dbReference type="ARBA" id="ARBA00004167"/>
    </source>
</evidence>
<dbReference type="GO" id="GO:0005737">
    <property type="term" value="C:cytoplasm"/>
    <property type="evidence" value="ECO:0007669"/>
    <property type="project" value="TreeGrafter"/>
</dbReference>
<evidence type="ECO:0000256" key="7">
    <source>
        <dbReference type="ARBA" id="ARBA00023136"/>
    </source>
</evidence>
<keyword evidence="7" id="KW-0472">Membrane</keyword>
<evidence type="ECO:0000313" key="9">
    <source>
        <dbReference type="EMBL" id="CAC5395004.1"/>
    </source>
</evidence>
<dbReference type="PANTHER" id="PTHR21461:SF69">
    <property type="entry name" value="GLYCOSYLTRANSFERASE FAMILY 92 PROTEIN"/>
    <property type="match status" value="1"/>
</dbReference>
<dbReference type="EC" id="2.4.1.-" evidence="8"/>
<dbReference type="AlphaFoldDB" id="A0A6J8CJ14"/>
<dbReference type="Pfam" id="PF01697">
    <property type="entry name" value="Glyco_transf_92"/>
    <property type="match status" value="1"/>
</dbReference>
<gene>
    <name evidence="9" type="ORF">MCOR_29717</name>
</gene>
<keyword evidence="4 8" id="KW-0808">Transferase</keyword>
<dbReference type="PANTHER" id="PTHR21461">
    <property type="entry name" value="GLYCOSYLTRANSFERASE FAMILY 92 PROTEIN"/>
    <property type="match status" value="1"/>
</dbReference>
<evidence type="ECO:0000256" key="5">
    <source>
        <dbReference type="ARBA" id="ARBA00022692"/>
    </source>
</evidence>